<dbReference type="Proteomes" id="UP000034883">
    <property type="component" value="Chromosome"/>
</dbReference>
<dbReference type="KEGG" id="samy:DB32_005854"/>
<feature type="region of interest" description="Disordered" evidence="1">
    <location>
        <begin position="1"/>
        <end position="53"/>
    </location>
</feature>
<dbReference type="AlphaFoldDB" id="A0A0F6W6J5"/>
<gene>
    <name evidence="3" type="ORF">DB32_005854</name>
</gene>
<organism evidence="3 4">
    <name type="scientific">Sandaracinus amylolyticus</name>
    <dbReference type="NCBI Taxonomy" id="927083"/>
    <lineage>
        <taxon>Bacteria</taxon>
        <taxon>Pseudomonadati</taxon>
        <taxon>Myxococcota</taxon>
        <taxon>Polyangia</taxon>
        <taxon>Polyangiales</taxon>
        <taxon>Sandaracinaceae</taxon>
        <taxon>Sandaracinus</taxon>
    </lineage>
</organism>
<sequence>MPIVNARRAVAGSKRSPSSVRRMSPRIARTAGPSASARGVGTSAAPLRTSKGSRASSRSLASAWLVAGWLSPRRRAARVTLRSSSSASSATRRFRSIAARFVSCMMFIHSIDATNDGAGRTTSSVGARESAPEEEAAMFVVAGVTGHVGGVIAETLLAAGRKVRVVVRSEDKGAPWRAKGAEVAVASLGDDAALAKALEGAEGAFLLLPPDYASNDNLAEKAQMTAALGRAIERAKVPHVVFLSSIGAQHAKGTGPIRTVHHAERELGRIATTRFTWLRPAYFVENVGSLIGAVKGQGVLPSTFDPSKRIPMIATRDIGEAGAKALLEGPAEGRGAVIELAGPRDVSFDDVAKELSALLGREIHTVRVPREAVAGALQQAGMTPDLAGLYAEMSAGVDDGTVDYEGNGARFARGRVEAREVLRALLG</sequence>
<dbReference type="PANTHER" id="PTHR43162:SF1">
    <property type="entry name" value="PRESTALK A DIFFERENTIATION PROTEIN A"/>
    <property type="match status" value="1"/>
</dbReference>
<evidence type="ECO:0000256" key="1">
    <source>
        <dbReference type="SAM" id="MobiDB-lite"/>
    </source>
</evidence>
<dbReference type="Gene3D" id="3.40.50.720">
    <property type="entry name" value="NAD(P)-binding Rossmann-like Domain"/>
    <property type="match status" value="1"/>
</dbReference>
<reference evidence="3 4" key="1">
    <citation type="submission" date="2015-03" db="EMBL/GenBank/DDBJ databases">
        <title>Genome assembly of Sandaracinus amylolyticus DSM 53668.</title>
        <authorList>
            <person name="Sharma G."/>
            <person name="Subramanian S."/>
        </authorList>
    </citation>
    <scope>NUCLEOTIDE SEQUENCE [LARGE SCALE GENOMIC DNA]</scope>
    <source>
        <strain evidence="3 4">DSM 53668</strain>
    </source>
</reference>
<dbReference type="InterPro" id="IPR036291">
    <property type="entry name" value="NAD(P)-bd_dom_sf"/>
</dbReference>
<keyword evidence="4" id="KW-1185">Reference proteome</keyword>
<feature type="domain" description="NmrA-like" evidence="2">
    <location>
        <begin position="140"/>
        <end position="374"/>
    </location>
</feature>
<protein>
    <recommendedName>
        <fullName evidence="2">NmrA-like domain-containing protein</fullName>
    </recommendedName>
</protein>
<dbReference type="SUPFAM" id="SSF51735">
    <property type="entry name" value="NAD(P)-binding Rossmann-fold domains"/>
    <property type="match status" value="1"/>
</dbReference>
<proteinExistence type="predicted"/>
<dbReference type="PANTHER" id="PTHR43162">
    <property type="match status" value="1"/>
</dbReference>
<dbReference type="Gene3D" id="3.90.25.10">
    <property type="entry name" value="UDP-galactose 4-epimerase, domain 1"/>
    <property type="match status" value="1"/>
</dbReference>
<dbReference type="Pfam" id="PF05368">
    <property type="entry name" value="NmrA"/>
    <property type="match status" value="1"/>
</dbReference>
<dbReference type="InterPro" id="IPR008030">
    <property type="entry name" value="NmrA-like"/>
</dbReference>
<dbReference type="InterPro" id="IPR051604">
    <property type="entry name" value="Ergot_Alk_Oxidoreductase"/>
</dbReference>
<evidence type="ECO:0000313" key="3">
    <source>
        <dbReference type="EMBL" id="AKF08705.1"/>
    </source>
</evidence>
<feature type="compositionally biased region" description="Low complexity" evidence="1">
    <location>
        <begin position="13"/>
        <end position="26"/>
    </location>
</feature>
<evidence type="ECO:0000313" key="4">
    <source>
        <dbReference type="Proteomes" id="UP000034883"/>
    </source>
</evidence>
<dbReference type="EMBL" id="CP011125">
    <property type="protein sequence ID" value="AKF08705.1"/>
    <property type="molecule type" value="Genomic_DNA"/>
</dbReference>
<evidence type="ECO:0000259" key="2">
    <source>
        <dbReference type="Pfam" id="PF05368"/>
    </source>
</evidence>
<name>A0A0F6W6J5_9BACT</name>
<dbReference type="STRING" id="927083.DB32_005854"/>
<accession>A0A0F6W6J5</accession>